<evidence type="ECO:0000313" key="1">
    <source>
        <dbReference type="EMBL" id="AGE60562.1"/>
    </source>
</evidence>
<dbReference type="EMBL" id="KC465900">
    <property type="protein sequence ID" value="AGE60562.1"/>
    <property type="molecule type" value="Genomic_DNA"/>
</dbReference>
<name>M1I879_9CAUD</name>
<keyword evidence="2" id="KW-1185">Reference proteome</keyword>
<dbReference type="RefSeq" id="YP_007517792.1">
    <property type="nucleotide sequence ID" value="NC_020482.1"/>
</dbReference>
<dbReference type="KEGG" id="vg:14697514"/>
<dbReference type="Proteomes" id="UP000011294">
    <property type="component" value="Genome"/>
</dbReference>
<dbReference type="InterPro" id="IPR058003">
    <property type="entry name" value="Phage_gp12"/>
</dbReference>
<accession>M1I879</accession>
<sequence length="790" mass="85529">MALVSRTIPNLVQGISQQPEVLRLSSQATTQENGFSSVVEGLKKRPPTNYLAKLSNTTPNNAYIHTINRDVSERYLIQITNGAIAVYTTAGVSKTVTMQTGAVDYLTSTDPKGDFVAMTVADYTFILNKKKVTAMASTTSTAKVEQAIYSVLQGVTDTKYSITIDGSTFSFTSSDTNTETIRDGLKSACGTIANITFANIGNSSFSIIKSSGTLTVSASDGYGDDASQVVGDTVQNFVDLPSPAIDNMVVKITGDATNGFDDYYVQYDSSGDVWQESVAPSMKTTLDNTTMPHVLIRTADGNFRFSQVDGSTYTISGTDYTVPAWGLRISGDDISAPDPSFIGRKINDIFFHKNRLGFLSDENVVMSRSGEYFAFFNETVTTVLATDVIDVASTHNKVSILRSAISFDEGILLFSDQTQFILAGANSTITPENVSINVSTEFEASSSVKPIGSGSNVFFAFDKGSFTGFREFYVKSDTDTKSADDITSNIPRYIPSGVFKLAIATNENIMLALSSNEQNAIYVHQYYVTGGKRLQSAWHKWIFGTSSTDKILNIDFIENTLYIVNQRSDGVYLETMDISPAVTDDSADYLTHLDRKISNSTSGVSESYNSGTNQTTITIPYTKTNTLSLVGASTGSNQAGQEISIVSQTGTSIVVAGDITSYDYFIGEDYTFKFVFSQQFIQEADAQGSRISIKEGRLQIRNWSVNYNNTGFFTTVVNPVGRSSSSTTFTGTITGTGLLGTVNLADGDYAFAVQSESDKLTVTLASDSHLPCNFINASWQGYYVTASSRV</sequence>
<dbReference type="OrthoDB" id="780at10239"/>
<protein>
    <submittedName>
        <fullName evidence="1">Tail tubular protein B</fullName>
    </submittedName>
</protein>
<organism evidence="1 2">
    <name type="scientific">Pelagibacter phage HTVC011P</name>
    <dbReference type="NCBI Taxonomy" id="1283078"/>
    <lineage>
        <taxon>Viruses</taxon>
        <taxon>Duplodnaviria</taxon>
        <taxon>Heunggongvirae</taxon>
        <taxon>Uroviricota</taxon>
        <taxon>Caudoviricetes</taxon>
        <taxon>Autographivirales</taxon>
        <taxon>Stopavirus</taxon>
        <taxon>Stopavirus HTVC011P</taxon>
    </lineage>
</organism>
<dbReference type="GeneID" id="14697514"/>
<proteinExistence type="predicted"/>
<dbReference type="Pfam" id="PF25675">
    <property type="entry name" value="Phage_nozzle"/>
    <property type="match status" value="1"/>
</dbReference>
<reference evidence="1 2" key="1">
    <citation type="journal article" date="2013" name="Nature">
        <title>Abundant SAR11 viruses in the ocean.</title>
        <authorList>
            <person name="Zhao Y."/>
            <person name="Temperton B."/>
            <person name="Thrash J.C."/>
            <person name="Schwalbach M.S."/>
            <person name="Vergin K.L."/>
            <person name="Landry Z.C."/>
            <person name="Ellisman M."/>
            <person name="Deerinck T."/>
            <person name="Sullivan M.B."/>
            <person name="Giovannoni S.J."/>
        </authorList>
    </citation>
    <scope>NUCLEOTIDE SEQUENCE [LARGE SCALE GENOMIC DNA]</scope>
</reference>
<evidence type="ECO:0000313" key="2">
    <source>
        <dbReference type="Proteomes" id="UP000011294"/>
    </source>
</evidence>